<dbReference type="InterPro" id="IPR036320">
    <property type="entry name" value="Glycosyl_Trfase_fam3_N_dom_sf"/>
</dbReference>
<feature type="binding site" evidence="9">
    <location>
        <position position="90"/>
    </location>
    <ligand>
        <name>Mg(2+)</name>
        <dbReference type="ChEBI" id="CHEBI:18420"/>
        <label>1</label>
    </ligand>
</feature>
<dbReference type="SUPFAM" id="SSF47648">
    <property type="entry name" value="Nucleoside phosphorylase/phosphoribosyltransferase N-terminal domain"/>
    <property type="match status" value="1"/>
</dbReference>
<dbReference type="UniPathway" id="UPA00035">
    <property type="reaction ID" value="UER00041"/>
</dbReference>
<evidence type="ECO:0000256" key="5">
    <source>
        <dbReference type="ARBA" id="ARBA00022822"/>
    </source>
</evidence>
<feature type="binding site" evidence="9">
    <location>
        <position position="86"/>
    </location>
    <ligand>
        <name>5-phospho-alpha-D-ribose 1-diphosphate</name>
        <dbReference type="ChEBI" id="CHEBI:58017"/>
    </ligand>
</feature>
<evidence type="ECO:0000256" key="1">
    <source>
        <dbReference type="ARBA" id="ARBA00004907"/>
    </source>
</evidence>
<keyword evidence="9" id="KW-0460">Magnesium</keyword>
<evidence type="ECO:0000256" key="8">
    <source>
        <dbReference type="ARBA" id="ARBA00061188"/>
    </source>
</evidence>
<keyword evidence="4 9" id="KW-0808">Transferase</keyword>
<evidence type="ECO:0000256" key="6">
    <source>
        <dbReference type="ARBA" id="ARBA00023141"/>
    </source>
</evidence>
<feature type="domain" description="Glycosyl transferase family 3" evidence="10">
    <location>
        <begin position="73"/>
        <end position="321"/>
    </location>
</feature>
<evidence type="ECO:0000259" key="10">
    <source>
        <dbReference type="Pfam" id="PF00591"/>
    </source>
</evidence>
<dbReference type="GO" id="GO:0005829">
    <property type="term" value="C:cytosol"/>
    <property type="evidence" value="ECO:0007669"/>
    <property type="project" value="TreeGrafter"/>
</dbReference>
<dbReference type="InterPro" id="IPR000312">
    <property type="entry name" value="Glycosyl_Trfase_fam3"/>
</dbReference>
<evidence type="ECO:0000256" key="4">
    <source>
        <dbReference type="ARBA" id="ARBA00022679"/>
    </source>
</evidence>
<comment type="caution">
    <text evidence="9">Lacks conserved residue(s) required for the propagation of feature annotation.</text>
</comment>
<keyword evidence="6 9" id="KW-0057">Aromatic amino acid biosynthesis</keyword>
<dbReference type="OrthoDB" id="9806430at2"/>
<keyword evidence="2 9" id="KW-0028">Amino-acid biosynthesis</keyword>
<keyword evidence="3 9" id="KW-0328">Glycosyltransferase</keyword>
<dbReference type="EMBL" id="FUYP01000006">
    <property type="protein sequence ID" value="SKB45287.1"/>
    <property type="molecule type" value="Genomic_DNA"/>
</dbReference>
<dbReference type="Pfam" id="PF00591">
    <property type="entry name" value="Glycos_transf_3"/>
    <property type="match status" value="1"/>
</dbReference>
<organism evidence="12 13">
    <name type="scientific">Sphingopyxis flava</name>
    <dbReference type="NCBI Taxonomy" id="1507287"/>
    <lineage>
        <taxon>Bacteria</taxon>
        <taxon>Pseudomonadati</taxon>
        <taxon>Pseudomonadota</taxon>
        <taxon>Alphaproteobacteria</taxon>
        <taxon>Sphingomonadales</taxon>
        <taxon>Sphingomonadaceae</taxon>
        <taxon>Sphingopyxis</taxon>
    </lineage>
</organism>
<dbReference type="HAMAP" id="MF_00211">
    <property type="entry name" value="TrpD"/>
    <property type="match status" value="1"/>
</dbReference>
<dbReference type="AlphaFoldDB" id="A0A1T5BDZ1"/>
<sequence>MNRFGPFPDPGALLGPDEAAHAFETMLDGGGRDEEVAAFLAALSERGETMVEIAAAAQAMRERMIPIEAPEGAIDVCGTGGDGHHTLNVSTAVSIVVAACEVPVAKHGNRAASSKAGAADTLEALGLDLTRASEMAAAQLADLGICFLFAAHHHPAMKRIMPIRKALGRRTIFNLMGPLANPARVRRQLIGIARPAYVPVYAEAIHQLGTDHSRVISGDEGLDELSLAGGNEVAVITAEGVRMQRSAAADAGLPTHPISAIRGGDAAYNAKALRALLMGEHSAYRDAVLYNAAEALVVAGHAETLMDGVEEAAEAIDKGLANALLNCWIAYK</sequence>
<keyword evidence="9" id="KW-0479">Metal-binding</keyword>
<feature type="binding site" evidence="9">
    <location>
        <position position="109"/>
    </location>
    <ligand>
        <name>anthranilate</name>
        <dbReference type="ChEBI" id="CHEBI:16567"/>
        <label>1</label>
    </ligand>
</feature>
<feature type="binding site" evidence="9">
    <location>
        <begin position="106"/>
        <end position="114"/>
    </location>
    <ligand>
        <name>5-phospho-alpha-D-ribose 1-diphosphate</name>
        <dbReference type="ChEBI" id="CHEBI:58017"/>
    </ligand>
</feature>
<dbReference type="InterPro" id="IPR035902">
    <property type="entry name" value="Nuc_phospho_transferase"/>
</dbReference>
<proteinExistence type="inferred from homology"/>
<dbReference type="NCBIfam" id="TIGR01245">
    <property type="entry name" value="trpD"/>
    <property type="match status" value="1"/>
</dbReference>
<accession>A0A1T5BDZ1</accession>
<evidence type="ECO:0000313" key="12">
    <source>
        <dbReference type="EMBL" id="SKB45287.1"/>
    </source>
</evidence>
<dbReference type="EC" id="2.4.2.18" evidence="9"/>
<comment type="similarity">
    <text evidence="8">In the C-terminal section; belongs to the anthranilate phosphoribosyltransferase family.</text>
</comment>
<dbReference type="InterPro" id="IPR017459">
    <property type="entry name" value="Glycosyl_Trfase_fam3_N_dom"/>
</dbReference>
<dbReference type="PANTHER" id="PTHR43285">
    <property type="entry name" value="ANTHRANILATE PHOSPHORIBOSYLTRANSFERASE"/>
    <property type="match status" value="1"/>
</dbReference>
<dbReference type="GO" id="GO:0000162">
    <property type="term" value="P:L-tryptophan biosynthetic process"/>
    <property type="evidence" value="ECO:0007669"/>
    <property type="project" value="UniProtKB-UniRule"/>
</dbReference>
<feature type="binding site" evidence="9">
    <location>
        <position position="224"/>
    </location>
    <ligand>
        <name>Mg(2+)</name>
        <dbReference type="ChEBI" id="CHEBI:18420"/>
        <label>2</label>
    </ligand>
</feature>
<evidence type="ECO:0000313" key="13">
    <source>
        <dbReference type="Proteomes" id="UP000190044"/>
    </source>
</evidence>
<dbReference type="GO" id="GO:0004048">
    <property type="term" value="F:anthranilate phosphoribosyltransferase activity"/>
    <property type="evidence" value="ECO:0007669"/>
    <property type="project" value="UniProtKB-UniRule"/>
</dbReference>
<feature type="binding site" evidence="9">
    <location>
        <position position="164"/>
    </location>
    <ligand>
        <name>anthranilate</name>
        <dbReference type="ChEBI" id="CHEBI:16567"/>
        <label>2</label>
    </ligand>
</feature>
<feature type="binding site" evidence="9">
    <location>
        <position position="78"/>
    </location>
    <ligand>
        <name>5-phospho-alpha-D-ribose 1-diphosphate</name>
        <dbReference type="ChEBI" id="CHEBI:58017"/>
    </ligand>
</feature>
<dbReference type="PANTHER" id="PTHR43285:SF2">
    <property type="entry name" value="ANTHRANILATE PHOSPHORIBOSYLTRANSFERASE"/>
    <property type="match status" value="1"/>
</dbReference>
<evidence type="ECO:0000259" key="11">
    <source>
        <dbReference type="Pfam" id="PF02885"/>
    </source>
</evidence>
<evidence type="ECO:0000256" key="9">
    <source>
        <dbReference type="HAMAP-Rule" id="MF_00211"/>
    </source>
</evidence>
<keyword evidence="5 9" id="KW-0822">Tryptophan biosynthesis</keyword>
<feature type="binding site" evidence="9">
    <location>
        <position position="118"/>
    </location>
    <ligand>
        <name>5-phospho-alpha-D-ribose 1-diphosphate</name>
        <dbReference type="ChEBI" id="CHEBI:58017"/>
    </ligand>
</feature>
<evidence type="ECO:0000256" key="3">
    <source>
        <dbReference type="ARBA" id="ARBA00022676"/>
    </source>
</evidence>
<evidence type="ECO:0000256" key="2">
    <source>
        <dbReference type="ARBA" id="ARBA00022605"/>
    </source>
</evidence>
<dbReference type="Pfam" id="PF02885">
    <property type="entry name" value="Glycos_trans_3N"/>
    <property type="match status" value="1"/>
</dbReference>
<name>A0A1T5BDZ1_9SPHN</name>
<comment type="subunit">
    <text evidence="9">Homodimer.</text>
</comment>
<dbReference type="SUPFAM" id="SSF52418">
    <property type="entry name" value="Nucleoside phosphorylase/phosphoribosyltransferase catalytic domain"/>
    <property type="match status" value="1"/>
</dbReference>
<comment type="pathway">
    <text evidence="1 9">Amino-acid biosynthesis; L-tryptophan biosynthesis; L-tryptophan from chorismate: step 2/5.</text>
</comment>
<feature type="binding site" evidence="9">
    <location>
        <position position="224"/>
    </location>
    <ligand>
        <name>Mg(2+)</name>
        <dbReference type="ChEBI" id="CHEBI:18420"/>
        <label>1</label>
    </ligand>
</feature>
<dbReference type="GO" id="GO:0000287">
    <property type="term" value="F:magnesium ion binding"/>
    <property type="evidence" value="ECO:0007669"/>
    <property type="project" value="UniProtKB-UniRule"/>
</dbReference>
<dbReference type="InterPro" id="IPR005940">
    <property type="entry name" value="Anthranilate_Pribosyl_Tfrase"/>
</dbReference>
<comment type="catalytic activity">
    <reaction evidence="7 9">
        <text>N-(5-phospho-beta-D-ribosyl)anthranilate + diphosphate = 5-phospho-alpha-D-ribose 1-diphosphate + anthranilate</text>
        <dbReference type="Rhea" id="RHEA:11768"/>
        <dbReference type="ChEBI" id="CHEBI:16567"/>
        <dbReference type="ChEBI" id="CHEBI:18277"/>
        <dbReference type="ChEBI" id="CHEBI:33019"/>
        <dbReference type="ChEBI" id="CHEBI:58017"/>
        <dbReference type="EC" id="2.4.2.18"/>
    </reaction>
</comment>
<feature type="binding site" evidence="9">
    <location>
        <begin position="81"/>
        <end position="82"/>
    </location>
    <ligand>
        <name>5-phospho-alpha-D-ribose 1-diphosphate</name>
        <dbReference type="ChEBI" id="CHEBI:58017"/>
    </ligand>
</feature>
<evidence type="ECO:0000256" key="7">
    <source>
        <dbReference type="ARBA" id="ARBA00052328"/>
    </source>
</evidence>
<feature type="binding site" evidence="9">
    <location>
        <position position="223"/>
    </location>
    <ligand>
        <name>Mg(2+)</name>
        <dbReference type="ChEBI" id="CHEBI:18420"/>
        <label>2</label>
    </ligand>
</feature>
<dbReference type="Gene3D" id="1.20.970.10">
    <property type="entry name" value="Transferase, Pyrimidine Nucleoside Phosphorylase, Chain C"/>
    <property type="match status" value="1"/>
</dbReference>
<gene>
    <name evidence="9" type="primary">trpD</name>
    <name evidence="12" type="ORF">SAMN06295937_1006110</name>
</gene>
<keyword evidence="13" id="KW-1185">Reference proteome</keyword>
<dbReference type="Gene3D" id="3.40.1030.10">
    <property type="entry name" value="Nucleoside phosphorylase/phosphoribosyltransferase catalytic domain"/>
    <property type="match status" value="1"/>
</dbReference>
<comment type="similarity">
    <text evidence="9">Belongs to the anthranilate phosphoribosyltransferase family.</text>
</comment>
<feature type="binding site" evidence="9">
    <location>
        <begin position="88"/>
        <end position="91"/>
    </location>
    <ligand>
        <name>5-phospho-alpha-D-ribose 1-diphosphate</name>
        <dbReference type="ChEBI" id="CHEBI:58017"/>
    </ligand>
</feature>
<protein>
    <recommendedName>
        <fullName evidence="9">Anthranilate phosphoribosyltransferase</fullName>
        <ecNumber evidence="9">2.4.2.18</ecNumber>
    </recommendedName>
</protein>
<feature type="domain" description="Glycosyl transferase family 3 N-terminal" evidence="11">
    <location>
        <begin position="14"/>
        <end position="63"/>
    </location>
</feature>
<comment type="function">
    <text evidence="9">Catalyzes the transfer of the phosphoribosyl group of 5-phosphorylribose-1-pyrophosphate (PRPP) to anthranilate to yield N-(5'-phosphoribosyl)-anthranilate (PRA).</text>
</comment>
<reference evidence="13" key="1">
    <citation type="submission" date="2017-02" db="EMBL/GenBank/DDBJ databases">
        <authorList>
            <person name="Varghese N."/>
            <person name="Submissions S."/>
        </authorList>
    </citation>
    <scope>NUCLEOTIDE SEQUENCE [LARGE SCALE GENOMIC DNA]</scope>
    <source>
        <strain evidence="13">R11H</strain>
    </source>
</reference>
<dbReference type="RefSeq" id="WP_079637914.1">
    <property type="nucleotide sequence ID" value="NZ_FUYP01000006.1"/>
</dbReference>
<comment type="cofactor">
    <cofactor evidence="9">
        <name>Mg(2+)</name>
        <dbReference type="ChEBI" id="CHEBI:18420"/>
    </cofactor>
    <text evidence="9">Binds 2 magnesium ions per monomer.</text>
</comment>
<feature type="binding site" evidence="9">
    <location>
        <position position="78"/>
    </location>
    <ligand>
        <name>anthranilate</name>
        <dbReference type="ChEBI" id="CHEBI:16567"/>
        <label>1</label>
    </ligand>
</feature>
<dbReference type="FunFam" id="3.40.1030.10:FF:000002">
    <property type="entry name" value="Anthranilate phosphoribosyltransferase"/>
    <property type="match status" value="1"/>
</dbReference>
<dbReference type="Proteomes" id="UP000190044">
    <property type="component" value="Unassembled WGS sequence"/>
</dbReference>